<organism evidence="1 2">
    <name type="scientific">Pseudomonas orientalis</name>
    <dbReference type="NCBI Taxonomy" id="76758"/>
    <lineage>
        <taxon>Bacteria</taxon>
        <taxon>Pseudomonadati</taxon>
        <taxon>Pseudomonadota</taxon>
        <taxon>Gammaproteobacteria</taxon>
        <taxon>Pseudomonadales</taxon>
        <taxon>Pseudomonadaceae</taxon>
        <taxon>Pseudomonas</taxon>
    </lineage>
</organism>
<dbReference type="GO" id="GO:0016740">
    <property type="term" value="F:transferase activity"/>
    <property type="evidence" value="ECO:0007669"/>
    <property type="project" value="UniProtKB-KW"/>
</dbReference>
<dbReference type="AlphaFoldDB" id="A0A4Q7CYG6"/>
<dbReference type="RefSeq" id="WP_065892672.1">
    <property type="nucleotide sequence ID" value="NZ_SGFE01000021.1"/>
</dbReference>
<comment type="caution">
    <text evidence="1">The sequence shown here is derived from an EMBL/GenBank/DDBJ whole genome shotgun (WGS) entry which is preliminary data.</text>
</comment>
<accession>A0A4Q7CYG6</accession>
<dbReference type="SUPFAM" id="SSF55729">
    <property type="entry name" value="Acyl-CoA N-acyltransferases (Nat)"/>
    <property type="match status" value="1"/>
</dbReference>
<keyword evidence="1" id="KW-0808">Transferase</keyword>
<dbReference type="EMBL" id="SGFE01000021">
    <property type="protein sequence ID" value="RZI31504.1"/>
    <property type="molecule type" value="Genomic_DNA"/>
</dbReference>
<evidence type="ECO:0000313" key="2">
    <source>
        <dbReference type="Proteomes" id="UP000293369"/>
    </source>
</evidence>
<sequence length="356" mass="40905">MASSFVKSLSYGAFSSDVLAEEFFDSLKQDYSGFTDWYSRKVDAGDNAYTFRGPKKRLDGFLYLKIEDDSEGIVPPLPVGRRLKVGTLKINAHGTRLGERFIKKVFDNAIDQKVDYIYVTVFAKHESLVELFLRYGFLRYGTKETVDGIEDVFVKDLTSLVGDPVKDFPRFDLRGRKHFLLAIYPEYHSSFLPESILKNESYDILEDVSHTNSIHKIYISGIARAKQMRAGDIIVIYRTTDRPGHARFRSVASSIVVVEEVRQIKSFATESEFVKYTKPYSVFTKEQLKDYFTNKGKYYIIKFTYNAALTRRIIRGRLIDECGISTRTRWDLIGLSEDHVRWIADFGGVNEGLIVN</sequence>
<gene>
    <name evidence="1" type="ORF">EUX57_12295</name>
</gene>
<name>A0A4Q7CYG6_9PSED</name>
<protein>
    <submittedName>
        <fullName evidence="1">N-acetyltransferase</fullName>
    </submittedName>
</protein>
<dbReference type="Gene3D" id="3.40.630.30">
    <property type="match status" value="1"/>
</dbReference>
<dbReference type="Proteomes" id="UP000293369">
    <property type="component" value="Unassembled WGS sequence"/>
</dbReference>
<reference evidence="1 2" key="1">
    <citation type="submission" date="2019-02" db="EMBL/GenBank/DDBJ databases">
        <title>Pseudomonas spp from wheat grain.</title>
        <authorList>
            <person name="Cho G.-S."/>
            <person name="Franz C.M.A.P."/>
        </authorList>
    </citation>
    <scope>NUCLEOTIDE SEQUENCE [LARGE SCALE GENOMIC DNA]</scope>
    <source>
        <strain evidence="1 2">133NRW</strain>
    </source>
</reference>
<dbReference type="GeneID" id="93498198"/>
<evidence type="ECO:0000313" key="1">
    <source>
        <dbReference type="EMBL" id="RZI31504.1"/>
    </source>
</evidence>
<proteinExistence type="predicted"/>
<dbReference type="InterPro" id="IPR016181">
    <property type="entry name" value="Acyl_CoA_acyltransferase"/>
</dbReference>